<protein>
    <submittedName>
        <fullName evidence="1">Uncharacterized protein</fullName>
    </submittedName>
</protein>
<name>T2JL05_CROWT</name>
<reference evidence="1 2" key="2">
    <citation type="submission" date="2013-09" db="EMBL/GenBank/DDBJ databases">
        <title>Whole genome comparison of six Crocosphaera watsonii strains with differing phenotypes.</title>
        <authorList>
            <person name="Bench S.R."/>
            <person name="Heller P."/>
            <person name="Frank I."/>
            <person name="Arciniega M."/>
            <person name="Shilova I.N."/>
            <person name="Zehr J.P."/>
        </authorList>
    </citation>
    <scope>NUCLEOTIDE SEQUENCE [LARGE SCALE GENOMIC DNA]</scope>
    <source>
        <strain evidence="1 2">WH 0402</strain>
    </source>
</reference>
<reference evidence="1 2" key="1">
    <citation type="submission" date="2013-01" db="EMBL/GenBank/DDBJ databases">
        <authorList>
            <person name="Bench S."/>
        </authorList>
    </citation>
    <scope>NUCLEOTIDE SEQUENCE [LARGE SCALE GENOMIC DNA]</scope>
    <source>
        <strain evidence="1 2">WH 0402</strain>
    </source>
</reference>
<accession>T2JL05</accession>
<comment type="caution">
    <text evidence="1">The sequence shown here is derived from an EMBL/GenBank/DDBJ whole genome shotgun (WGS) entry which is preliminary data.</text>
</comment>
<dbReference type="Proteomes" id="UP000018130">
    <property type="component" value="Unassembled WGS sequence"/>
</dbReference>
<dbReference type="AlphaFoldDB" id="T2JL05"/>
<organism evidence="1 2">
    <name type="scientific">Crocosphaera watsonii WH 0402</name>
    <dbReference type="NCBI Taxonomy" id="1284629"/>
    <lineage>
        <taxon>Bacteria</taxon>
        <taxon>Bacillati</taxon>
        <taxon>Cyanobacteriota</taxon>
        <taxon>Cyanophyceae</taxon>
        <taxon>Oscillatoriophycideae</taxon>
        <taxon>Chroococcales</taxon>
        <taxon>Aphanothecaceae</taxon>
        <taxon>Crocosphaera</taxon>
    </lineage>
</organism>
<proteinExistence type="predicted"/>
<dbReference type="EMBL" id="CAQN01000441">
    <property type="protein sequence ID" value="CCQ66528.1"/>
    <property type="molecule type" value="Genomic_DNA"/>
</dbReference>
<sequence>MPHSSFCEPMGISSLVISVPISEQFCQFSEGIGGDGKLR</sequence>
<gene>
    <name evidence="1" type="ORF">CWATWH0402_4035</name>
</gene>
<evidence type="ECO:0000313" key="2">
    <source>
        <dbReference type="Proteomes" id="UP000018130"/>
    </source>
</evidence>
<evidence type="ECO:0000313" key="1">
    <source>
        <dbReference type="EMBL" id="CCQ66528.1"/>
    </source>
</evidence>